<keyword evidence="2" id="KW-1185">Reference proteome</keyword>
<dbReference type="EMBL" id="JACXYY010000004">
    <property type="protein sequence ID" value="MBD3915227.1"/>
    <property type="molecule type" value="Genomic_DNA"/>
</dbReference>
<evidence type="ECO:0000313" key="2">
    <source>
        <dbReference type="Proteomes" id="UP000649289"/>
    </source>
</evidence>
<proteinExistence type="predicted"/>
<sequence length="225" mass="25111">MVGVALAFYADRTVAGRTRRVCNLGAWCVDEAYQAQGLRLLRALLGQRDHHFTDLSPSGNVVALNERLKFRHLDTTTALVPNFAVPSRGVRVVTDPDQIAGRLVGKQRRIFDDHRGAAAARHVVLDVGGRSLYVIHRKDRRKGLPVFASLLHVSEPELLPRAWPRLSSHLLRQGALVTLVEERVAGWTPPGARVLARPRPKMFRGDDLVAEDVDYLYSELTCVAW</sequence>
<accession>A0ABR8MGZ1</accession>
<organism evidence="1 2">
    <name type="scientific">Nocardioides hwasunensis</name>
    <dbReference type="NCBI Taxonomy" id="397258"/>
    <lineage>
        <taxon>Bacteria</taxon>
        <taxon>Bacillati</taxon>
        <taxon>Actinomycetota</taxon>
        <taxon>Actinomycetes</taxon>
        <taxon>Propionibacteriales</taxon>
        <taxon>Nocardioidaceae</taxon>
        <taxon>Nocardioides</taxon>
    </lineage>
</organism>
<comment type="caution">
    <text evidence="1">The sequence shown here is derived from an EMBL/GenBank/DDBJ whole genome shotgun (WGS) entry which is preliminary data.</text>
</comment>
<dbReference type="Proteomes" id="UP000649289">
    <property type="component" value="Unassembled WGS sequence"/>
</dbReference>
<evidence type="ECO:0000313" key="1">
    <source>
        <dbReference type="EMBL" id="MBD3915227.1"/>
    </source>
</evidence>
<reference evidence="1 2" key="1">
    <citation type="submission" date="2020-09" db="EMBL/GenBank/DDBJ databases">
        <title>novel species in genus Nocardioides.</title>
        <authorList>
            <person name="Zhang G."/>
        </authorList>
    </citation>
    <scope>NUCLEOTIDE SEQUENCE [LARGE SCALE GENOMIC DNA]</scope>
    <source>
        <strain evidence="1 2">19197</strain>
    </source>
</reference>
<protein>
    <submittedName>
        <fullName evidence="1">Uncharacterized protein</fullName>
    </submittedName>
</protein>
<name>A0ABR8MGZ1_9ACTN</name>
<gene>
    <name evidence="1" type="ORF">IEZ25_11435</name>
</gene>